<dbReference type="STRING" id="287986.DV20_03135"/>
<dbReference type="PANTHER" id="PTHR46972">
    <property type="entry name" value="MONOOXYGENASE ASQM-RELATED"/>
    <property type="match status" value="1"/>
</dbReference>
<dbReference type="Proteomes" id="UP000027345">
    <property type="component" value="Unassembled WGS sequence"/>
</dbReference>
<evidence type="ECO:0000313" key="6">
    <source>
        <dbReference type="EMBL" id="KDN23730.1"/>
    </source>
</evidence>
<dbReference type="OrthoDB" id="3217377at2"/>
<dbReference type="SUPFAM" id="SSF51905">
    <property type="entry name" value="FAD/NAD(P)-binding domain"/>
    <property type="match status" value="1"/>
</dbReference>
<keyword evidence="7" id="KW-1185">Reference proteome</keyword>
<dbReference type="PRINTS" id="PR00420">
    <property type="entry name" value="RNGMNOXGNASE"/>
</dbReference>
<keyword evidence="4" id="KW-0503">Monooxygenase</keyword>
<dbReference type="Pfam" id="PF01494">
    <property type="entry name" value="FAD_binding_3"/>
    <property type="match status" value="1"/>
</dbReference>
<dbReference type="GO" id="GO:0004497">
    <property type="term" value="F:monooxygenase activity"/>
    <property type="evidence" value="ECO:0007669"/>
    <property type="project" value="UniProtKB-KW"/>
</dbReference>
<dbReference type="RefSeq" id="WP_043776261.1">
    <property type="nucleotide sequence ID" value="NZ_JMQI01000005.1"/>
</dbReference>
<comment type="caution">
    <text evidence="6">The sequence shown here is derived from an EMBL/GenBank/DDBJ whole genome shotgun (WGS) entry which is preliminary data.</text>
</comment>
<evidence type="ECO:0000256" key="3">
    <source>
        <dbReference type="ARBA" id="ARBA00023002"/>
    </source>
</evidence>
<keyword evidence="3" id="KW-0560">Oxidoreductase</keyword>
<keyword evidence="1" id="KW-0285">Flavoprotein</keyword>
<keyword evidence="2" id="KW-0274">FAD</keyword>
<dbReference type="PANTHER" id="PTHR46972:SF1">
    <property type="entry name" value="FAD DEPENDENT OXIDOREDUCTASE DOMAIN-CONTAINING PROTEIN"/>
    <property type="match status" value="1"/>
</dbReference>
<dbReference type="eggNOG" id="COG0654">
    <property type="taxonomic scope" value="Bacteria"/>
</dbReference>
<gene>
    <name evidence="6" type="ORF">DV20_03135</name>
</gene>
<evidence type="ECO:0000256" key="2">
    <source>
        <dbReference type="ARBA" id="ARBA00022827"/>
    </source>
</evidence>
<dbReference type="InterPro" id="IPR002938">
    <property type="entry name" value="FAD-bd"/>
</dbReference>
<evidence type="ECO:0000259" key="5">
    <source>
        <dbReference type="Pfam" id="PF01494"/>
    </source>
</evidence>
<dbReference type="GO" id="GO:0071949">
    <property type="term" value="F:FAD binding"/>
    <property type="evidence" value="ECO:0007669"/>
    <property type="project" value="InterPro"/>
</dbReference>
<sequence length="384" mass="41368">MNRSITIIGAGLAGLTLARVLHVHGIPSAIYEAEASPMSRTQGGQLDIHDFNGQVALDECRLLDEFRSIINFGAESLRFLSPDGELVGEIPDDGKLSNPEVLRGELRRILIESLPDGTIHWGRKVASIDAPAGGAPFTVTFADGSTVGTDVLVGADGAWSRVRAFLSGASPEYLGTVWVETFLHDVDTRHQRSAALVGRGAMLAMEPGRGIFGHREANDVIHTYVVMKKPLEWTSSTDFSDREQALTNLAAELGDGWAPELLELITGGETTPVARPIWGLPLGHSWDRVPGAMLIGDAAHLTPPDGDGANWALYDGAQLGKAIAASPDDIESAFSGFAAEMLPRSAASSREGYQSFEQTFGYNAPENLRNMMERATTYGRRHHR</sequence>
<dbReference type="EMBL" id="JMQI01000005">
    <property type="protein sequence ID" value="KDN23730.1"/>
    <property type="molecule type" value="Genomic_DNA"/>
</dbReference>
<evidence type="ECO:0000256" key="4">
    <source>
        <dbReference type="ARBA" id="ARBA00023033"/>
    </source>
</evidence>
<evidence type="ECO:0000313" key="7">
    <source>
        <dbReference type="Proteomes" id="UP000027345"/>
    </source>
</evidence>
<accession>A0A066U9I2</accession>
<name>A0A066U9I2_9PSEU</name>
<dbReference type="Gene3D" id="3.50.50.60">
    <property type="entry name" value="FAD/NAD(P)-binding domain"/>
    <property type="match status" value="1"/>
</dbReference>
<reference evidence="6 7" key="1">
    <citation type="submission" date="2014-05" db="EMBL/GenBank/DDBJ databases">
        <title>Draft genome sequence of Amycolatopsis rifamycinica DSM 46095.</title>
        <authorList>
            <person name="Lal R."/>
            <person name="Saxena A."/>
            <person name="Kumari R."/>
            <person name="Mukherjee U."/>
            <person name="Singh P."/>
            <person name="Sangwan N."/>
            <person name="Mahato N.K."/>
        </authorList>
    </citation>
    <scope>NUCLEOTIDE SEQUENCE [LARGE SCALE GENOMIC DNA]</scope>
    <source>
        <strain evidence="6 7">DSM 46095</strain>
    </source>
</reference>
<protein>
    <submittedName>
        <fullName evidence="6">FAD-dependent oxidoreductase</fullName>
    </submittedName>
</protein>
<feature type="domain" description="FAD-binding" evidence="5">
    <location>
        <begin position="5"/>
        <end position="325"/>
    </location>
</feature>
<dbReference type="AlphaFoldDB" id="A0A066U9I2"/>
<organism evidence="6 7">
    <name type="scientific">Amycolatopsis rifamycinica</name>
    <dbReference type="NCBI Taxonomy" id="287986"/>
    <lineage>
        <taxon>Bacteria</taxon>
        <taxon>Bacillati</taxon>
        <taxon>Actinomycetota</taxon>
        <taxon>Actinomycetes</taxon>
        <taxon>Pseudonocardiales</taxon>
        <taxon>Pseudonocardiaceae</taxon>
        <taxon>Amycolatopsis</taxon>
    </lineage>
</organism>
<evidence type="ECO:0000256" key="1">
    <source>
        <dbReference type="ARBA" id="ARBA00022630"/>
    </source>
</evidence>
<proteinExistence type="predicted"/>
<dbReference type="InterPro" id="IPR036188">
    <property type="entry name" value="FAD/NAD-bd_sf"/>
</dbReference>